<dbReference type="SUPFAM" id="SSF52096">
    <property type="entry name" value="ClpP/crotonase"/>
    <property type="match status" value="1"/>
</dbReference>
<keyword evidence="3" id="KW-1185">Reference proteome</keyword>
<gene>
    <name evidence="2" type="ORF">SAMN03080610_01590</name>
</gene>
<protein>
    <recommendedName>
        <fullName evidence="4">Clp protease</fullName>
    </recommendedName>
</protein>
<dbReference type="Proteomes" id="UP000199347">
    <property type="component" value="Unassembled WGS sequence"/>
</dbReference>
<accession>A0A1G5N6Q4</accession>
<dbReference type="AlphaFoldDB" id="A0A1G5N6Q4"/>
<feature type="region of interest" description="Disordered" evidence="1">
    <location>
        <begin position="65"/>
        <end position="113"/>
    </location>
</feature>
<proteinExistence type="predicted"/>
<evidence type="ECO:0000313" key="3">
    <source>
        <dbReference type="Proteomes" id="UP000199347"/>
    </source>
</evidence>
<evidence type="ECO:0008006" key="4">
    <source>
        <dbReference type="Google" id="ProtNLM"/>
    </source>
</evidence>
<organism evidence="2 3">
    <name type="scientific">Afifella marina DSM 2698</name>
    <dbReference type="NCBI Taxonomy" id="1120955"/>
    <lineage>
        <taxon>Bacteria</taxon>
        <taxon>Pseudomonadati</taxon>
        <taxon>Pseudomonadota</taxon>
        <taxon>Alphaproteobacteria</taxon>
        <taxon>Hyphomicrobiales</taxon>
        <taxon>Afifellaceae</taxon>
        <taxon>Afifella</taxon>
    </lineage>
</organism>
<sequence>MSAPEPSNAGEAVAPEAGLAERIRQLPEGTILKGVFFGLVALSVAMVGFDLKALVDERRADPFVNPAREPVTMPRPAPGDQVRPYLPQTRPVSPDRDGAPRRQPPRSFEEAEPVRFRALNDETISIEGTIVPGSAGEFERFLQDNDFSAGTEVLLHSPGGSVADAMSMARQIREHEFNTRIAAEGYCASSCPLVFASGVERHAGKKAWIGVHQIYAMKGADALGSLSDGFDHAQRVSAEAQALLIDFGVDPRVWIHAMETPKNQLYLFTLEELADYRLVTDAPDTDASETAAARQ</sequence>
<dbReference type="STRING" id="1120955.SAMN03080610_01590"/>
<reference evidence="2 3" key="1">
    <citation type="submission" date="2016-10" db="EMBL/GenBank/DDBJ databases">
        <authorList>
            <person name="de Groot N.N."/>
        </authorList>
    </citation>
    <scope>NUCLEOTIDE SEQUENCE [LARGE SCALE GENOMIC DNA]</scope>
    <source>
        <strain evidence="2 3">DSM 2698</strain>
    </source>
</reference>
<dbReference type="RefSeq" id="WP_092811261.1">
    <property type="nucleotide sequence ID" value="NZ_FMVW01000002.1"/>
</dbReference>
<evidence type="ECO:0000313" key="2">
    <source>
        <dbReference type="EMBL" id="SCZ32844.1"/>
    </source>
</evidence>
<evidence type="ECO:0000256" key="1">
    <source>
        <dbReference type="SAM" id="MobiDB-lite"/>
    </source>
</evidence>
<dbReference type="OrthoDB" id="5936191at2"/>
<dbReference type="Gene3D" id="3.90.226.10">
    <property type="entry name" value="2-enoyl-CoA Hydratase, Chain A, domain 1"/>
    <property type="match status" value="1"/>
</dbReference>
<name>A0A1G5N6Q4_AFIMA</name>
<dbReference type="InterPro" id="IPR029045">
    <property type="entry name" value="ClpP/crotonase-like_dom_sf"/>
</dbReference>
<dbReference type="EMBL" id="FMVW01000002">
    <property type="protein sequence ID" value="SCZ32844.1"/>
    <property type="molecule type" value="Genomic_DNA"/>
</dbReference>